<evidence type="ECO:0000313" key="15">
    <source>
        <dbReference type="Proteomes" id="UP000444318"/>
    </source>
</evidence>
<keyword evidence="6" id="KW-0479">Metal-binding</keyword>
<evidence type="ECO:0000256" key="3">
    <source>
        <dbReference type="ARBA" id="ARBA00007931"/>
    </source>
</evidence>
<dbReference type="GO" id="GO:0046872">
    <property type="term" value="F:metal ion binding"/>
    <property type="evidence" value="ECO:0007669"/>
    <property type="project" value="UniProtKB-KW"/>
</dbReference>
<evidence type="ECO:0000256" key="9">
    <source>
        <dbReference type="ARBA" id="ARBA00022989"/>
    </source>
</evidence>
<keyword evidence="8" id="KW-0862">Zinc</keyword>
<keyword evidence="11 12" id="KW-0472">Membrane</keyword>
<protein>
    <submittedName>
        <fullName evidence="14">Site-2 protease family protein</fullName>
    </submittedName>
</protein>
<dbReference type="AlphaFoldDB" id="A0A843SLP4"/>
<dbReference type="Proteomes" id="UP000444318">
    <property type="component" value="Unassembled WGS sequence"/>
</dbReference>
<comment type="subcellular location">
    <subcellularLocation>
        <location evidence="2">Membrane</location>
        <topology evidence="2">Multi-pass membrane protein</topology>
    </subcellularLocation>
</comment>
<keyword evidence="4 14" id="KW-0645">Protease</keyword>
<organism evidence="14 15">
    <name type="scientific">Rugamonas rivuli</name>
    <dbReference type="NCBI Taxonomy" id="2743358"/>
    <lineage>
        <taxon>Bacteria</taxon>
        <taxon>Pseudomonadati</taxon>
        <taxon>Pseudomonadota</taxon>
        <taxon>Betaproteobacteria</taxon>
        <taxon>Burkholderiales</taxon>
        <taxon>Oxalobacteraceae</taxon>
        <taxon>Telluria group</taxon>
        <taxon>Rugamonas</taxon>
    </lineage>
</organism>
<reference evidence="14 15" key="1">
    <citation type="submission" date="2019-10" db="EMBL/GenBank/DDBJ databases">
        <title>Two novel species isolated from a subtropical stream in China.</title>
        <authorList>
            <person name="Lu H."/>
        </authorList>
    </citation>
    <scope>NUCLEOTIDE SEQUENCE [LARGE SCALE GENOMIC DNA]</scope>
    <source>
        <strain evidence="14 15">FT103W</strain>
    </source>
</reference>
<feature type="domain" description="Peptidase M50" evidence="13">
    <location>
        <begin position="40"/>
        <end position="112"/>
    </location>
</feature>
<dbReference type="GO" id="GO:0016020">
    <property type="term" value="C:membrane"/>
    <property type="evidence" value="ECO:0007669"/>
    <property type="project" value="UniProtKB-SubCell"/>
</dbReference>
<feature type="transmembrane region" description="Helical" evidence="12">
    <location>
        <begin position="159"/>
        <end position="182"/>
    </location>
</feature>
<feature type="transmembrane region" description="Helical" evidence="12">
    <location>
        <begin position="92"/>
        <end position="112"/>
    </location>
</feature>
<dbReference type="CDD" id="cd06160">
    <property type="entry name" value="S2P-M50_like_2"/>
    <property type="match status" value="1"/>
</dbReference>
<dbReference type="PANTHER" id="PTHR39188">
    <property type="entry name" value="MEMBRANE-ASSOCIATED ZINC METALLOPROTEASE M50B"/>
    <property type="match status" value="1"/>
</dbReference>
<keyword evidence="15" id="KW-1185">Reference proteome</keyword>
<evidence type="ECO:0000256" key="6">
    <source>
        <dbReference type="ARBA" id="ARBA00022723"/>
    </source>
</evidence>
<comment type="similarity">
    <text evidence="3">Belongs to the peptidase M50B family.</text>
</comment>
<keyword evidence="9 12" id="KW-1133">Transmembrane helix</keyword>
<dbReference type="EMBL" id="WHUF01000010">
    <property type="protein sequence ID" value="MQA23388.1"/>
    <property type="molecule type" value="Genomic_DNA"/>
</dbReference>
<evidence type="ECO:0000256" key="8">
    <source>
        <dbReference type="ARBA" id="ARBA00022833"/>
    </source>
</evidence>
<feature type="transmembrane region" description="Helical" evidence="12">
    <location>
        <begin position="29"/>
        <end position="50"/>
    </location>
</feature>
<comment type="cofactor">
    <cofactor evidence="1">
        <name>Zn(2+)</name>
        <dbReference type="ChEBI" id="CHEBI:29105"/>
    </cofactor>
</comment>
<evidence type="ECO:0000256" key="2">
    <source>
        <dbReference type="ARBA" id="ARBA00004141"/>
    </source>
</evidence>
<evidence type="ECO:0000313" key="14">
    <source>
        <dbReference type="EMBL" id="MQA23388.1"/>
    </source>
</evidence>
<evidence type="ECO:0000256" key="1">
    <source>
        <dbReference type="ARBA" id="ARBA00001947"/>
    </source>
</evidence>
<feature type="transmembrane region" description="Helical" evidence="12">
    <location>
        <begin position="62"/>
        <end position="80"/>
    </location>
</feature>
<evidence type="ECO:0000256" key="12">
    <source>
        <dbReference type="SAM" id="Phobius"/>
    </source>
</evidence>
<keyword evidence="5 12" id="KW-0812">Transmembrane</keyword>
<keyword evidence="7" id="KW-0378">Hydrolase</keyword>
<evidence type="ECO:0000256" key="7">
    <source>
        <dbReference type="ARBA" id="ARBA00022801"/>
    </source>
</evidence>
<dbReference type="PANTHER" id="PTHR39188:SF3">
    <property type="entry name" value="STAGE IV SPORULATION PROTEIN FB"/>
    <property type="match status" value="1"/>
</dbReference>
<evidence type="ECO:0000259" key="13">
    <source>
        <dbReference type="Pfam" id="PF02163"/>
    </source>
</evidence>
<proteinExistence type="inferred from homology"/>
<feature type="transmembrane region" description="Helical" evidence="12">
    <location>
        <begin position="212"/>
        <end position="232"/>
    </location>
</feature>
<name>A0A843SLP4_9BURK</name>
<evidence type="ECO:0000256" key="11">
    <source>
        <dbReference type="ARBA" id="ARBA00023136"/>
    </source>
</evidence>
<dbReference type="GO" id="GO:0006508">
    <property type="term" value="P:proteolysis"/>
    <property type="evidence" value="ECO:0007669"/>
    <property type="project" value="UniProtKB-KW"/>
</dbReference>
<comment type="caution">
    <text evidence="14">The sequence shown here is derived from an EMBL/GenBank/DDBJ whole genome shotgun (WGS) entry which is preliminary data.</text>
</comment>
<dbReference type="InterPro" id="IPR008915">
    <property type="entry name" value="Peptidase_M50"/>
</dbReference>
<evidence type="ECO:0000256" key="10">
    <source>
        <dbReference type="ARBA" id="ARBA00023049"/>
    </source>
</evidence>
<gene>
    <name evidence="14" type="ORF">GEV01_28080</name>
</gene>
<feature type="transmembrane region" description="Helical" evidence="12">
    <location>
        <begin position="119"/>
        <end position="139"/>
    </location>
</feature>
<dbReference type="GO" id="GO:0008237">
    <property type="term" value="F:metallopeptidase activity"/>
    <property type="evidence" value="ECO:0007669"/>
    <property type="project" value="UniProtKB-KW"/>
</dbReference>
<sequence length="237" mass="25749">MGKLILWLLAAGKMGKLLTTCGTMLVSMVVYSWVFGWRYAVGFVLLIFVHEMGHYVAARQRGLNVGAPTFIPFVGAWIAMKEVPHDVETEAYVGFAGPLAGTAAALACYFLARENDSRLLLALAYSGCMLNLFNLIPISPLDGGRITAIISPKVWLAGVPLLAALFFYSPSPMLILVAVLAYPQIKAAIWGDPDKPAQYYEVARDTRINYGVLYLGLVAFLAMMSYSVHGMLDGTDG</sequence>
<accession>A0A843SLP4</accession>
<dbReference type="RefSeq" id="WP_152809340.1">
    <property type="nucleotide sequence ID" value="NZ_WHUF01000010.1"/>
</dbReference>
<keyword evidence="10" id="KW-0482">Metalloprotease</keyword>
<evidence type="ECO:0000256" key="5">
    <source>
        <dbReference type="ARBA" id="ARBA00022692"/>
    </source>
</evidence>
<dbReference type="Pfam" id="PF02163">
    <property type="entry name" value="Peptidase_M50"/>
    <property type="match status" value="1"/>
</dbReference>
<evidence type="ECO:0000256" key="4">
    <source>
        <dbReference type="ARBA" id="ARBA00022670"/>
    </source>
</evidence>